<dbReference type="AlphaFoldDB" id="A0A937W5P5"/>
<dbReference type="Proteomes" id="UP000712673">
    <property type="component" value="Unassembled WGS sequence"/>
</dbReference>
<name>A0A937W5P5_UNCTE</name>
<sequence length="68" mass="7777">MPEAVQDTPFIPVGYTDKVVFTQAQEPGPLDLRTVWQQTQGSWRHHPVFQGRSVRDVIEWLRGADSDV</sequence>
<protein>
    <submittedName>
        <fullName evidence="1">Uncharacterized protein</fullName>
    </submittedName>
</protein>
<organism evidence="1 2">
    <name type="scientific">Tectimicrobiota bacterium</name>
    <dbReference type="NCBI Taxonomy" id="2528274"/>
    <lineage>
        <taxon>Bacteria</taxon>
        <taxon>Pseudomonadati</taxon>
        <taxon>Nitrospinota/Tectimicrobiota group</taxon>
        <taxon>Candidatus Tectimicrobiota</taxon>
    </lineage>
</organism>
<evidence type="ECO:0000313" key="2">
    <source>
        <dbReference type="Proteomes" id="UP000712673"/>
    </source>
</evidence>
<gene>
    <name evidence="1" type="ORF">FJZ47_25245</name>
</gene>
<accession>A0A937W5P5</accession>
<evidence type="ECO:0000313" key="1">
    <source>
        <dbReference type="EMBL" id="MBM3227087.1"/>
    </source>
</evidence>
<reference evidence="1" key="1">
    <citation type="submission" date="2019-03" db="EMBL/GenBank/DDBJ databases">
        <title>Lake Tanganyika Metagenome-Assembled Genomes (MAGs).</title>
        <authorList>
            <person name="Tran P."/>
        </authorList>
    </citation>
    <scope>NUCLEOTIDE SEQUENCE</scope>
    <source>
        <strain evidence="1">K_DeepCast_65m_m2_066</strain>
    </source>
</reference>
<dbReference type="EMBL" id="VGLS01001185">
    <property type="protein sequence ID" value="MBM3227087.1"/>
    <property type="molecule type" value="Genomic_DNA"/>
</dbReference>
<comment type="caution">
    <text evidence="1">The sequence shown here is derived from an EMBL/GenBank/DDBJ whole genome shotgun (WGS) entry which is preliminary data.</text>
</comment>
<proteinExistence type="predicted"/>